<sequence>MVLIWLLILFTFWILLLNDGAHFVPHSMIEIVLLFINSENIYMVYCTISR</sequence>
<gene>
    <name evidence="2" type="ORF">ES332_D06G160100v1</name>
</gene>
<evidence type="ECO:0000256" key="1">
    <source>
        <dbReference type="SAM" id="SignalP"/>
    </source>
</evidence>
<evidence type="ECO:0000313" key="2">
    <source>
        <dbReference type="EMBL" id="TYH67031.1"/>
    </source>
</evidence>
<protein>
    <submittedName>
        <fullName evidence="2">Uncharacterized protein</fullName>
    </submittedName>
</protein>
<dbReference type="AlphaFoldDB" id="A0A5D2KIW3"/>
<feature type="signal peptide" evidence="1">
    <location>
        <begin position="1"/>
        <end position="20"/>
    </location>
</feature>
<keyword evidence="3" id="KW-1185">Reference proteome</keyword>
<accession>A0A5D2KIW3</accession>
<dbReference type="Proteomes" id="UP000322667">
    <property type="component" value="Chromosome D06"/>
</dbReference>
<reference evidence="2 3" key="1">
    <citation type="submission" date="2019-07" db="EMBL/GenBank/DDBJ databases">
        <title>WGS assembly of Gossypium tomentosum.</title>
        <authorList>
            <person name="Chen Z.J."/>
            <person name="Sreedasyam A."/>
            <person name="Ando A."/>
            <person name="Song Q."/>
            <person name="De L."/>
            <person name="Hulse-Kemp A."/>
            <person name="Ding M."/>
            <person name="Ye W."/>
            <person name="Kirkbride R."/>
            <person name="Jenkins J."/>
            <person name="Plott C."/>
            <person name="Lovell J."/>
            <person name="Lin Y.-M."/>
            <person name="Vaughn R."/>
            <person name="Liu B."/>
            <person name="Li W."/>
            <person name="Simpson S."/>
            <person name="Scheffler B."/>
            <person name="Saski C."/>
            <person name="Grover C."/>
            <person name="Hu G."/>
            <person name="Conover J."/>
            <person name="Carlson J."/>
            <person name="Shu S."/>
            <person name="Boston L."/>
            <person name="Williams M."/>
            <person name="Peterson D."/>
            <person name="Mcgee K."/>
            <person name="Jones D."/>
            <person name="Wendel J."/>
            <person name="Stelly D."/>
            <person name="Grimwood J."/>
            <person name="Schmutz J."/>
        </authorList>
    </citation>
    <scope>NUCLEOTIDE SEQUENCE [LARGE SCALE GENOMIC DNA]</scope>
    <source>
        <strain evidence="2">7179.01</strain>
    </source>
</reference>
<organism evidence="2 3">
    <name type="scientific">Gossypium tomentosum</name>
    <name type="common">Hawaiian cotton</name>
    <name type="synonym">Gossypium sandvicense</name>
    <dbReference type="NCBI Taxonomy" id="34277"/>
    <lineage>
        <taxon>Eukaryota</taxon>
        <taxon>Viridiplantae</taxon>
        <taxon>Streptophyta</taxon>
        <taxon>Embryophyta</taxon>
        <taxon>Tracheophyta</taxon>
        <taxon>Spermatophyta</taxon>
        <taxon>Magnoliopsida</taxon>
        <taxon>eudicotyledons</taxon>
        <taxon>Gunneridae</taxon>
        <taxon>Pentapetalae</taxon>
        <taxon>rosids</taxon>
        <taxon>malvids</taxon>
        <taxon>Malvales</taxon>
        <taxon>Malvaceae</taxon>
        <taxon>Malvoideae</taxon>
        <taxon>Gossypium</taxon>
    </lineage>
</organism>
<keyword evidence="1" id="KW-0732">Signal</keyword>
<dbReference type="EMBL" id="CM017628">
    <property type="protein sequence ID" value="TYH67031.1"/>
    <property type="molecule type" value="Genomic_DNA"/>
</dbReference>
<evidence type="ECO:0000313" key="3">
    <source>
        <dbReference type="Proteomes" id="UP000322667"/>
    </source>
</evidence>
<name>A0A5D2KIW3_GOSTO</name>
<feature type="chain" id="PRO_5023133807" evidence="1">
    <location>
        <begin position="21"/>
        <end position="50"/>
    </location>
</feature>
<proteinExistence type="predicted"/>